<dbReference type="Pfam" id="PF00328">
    <property type="entry name" value="His_Phos_2"/>
    <property type="match status" value="1"/>
</dbReference>
<dbReference type="GO" id="GO:0005794">
    <property type="term" value="C:Golgi apparatus"/>
    <property type="evidence" value="ECO:0007669"/>
    <property type="project" value="TreeGrafter"/>
</dbReference>
<dbReference type="Gene3D" id="3.40.50.1240">
    <property type="entry name" value="Phosphoglycerate mutase-like"/>
    <property type="match status" value="1"/>
</dbReference>
<evidence type="ECO:0000256" key="5">
    <source>
        <dbReference type="ARBA" id="ARBA00041499"/>
    </source>
</evidence>
<accession>A0AAN8RXP2</accession>
<protein>
    <recommendedName>
        <fullName evidence="4">2-phosphoxylose phosphatase 1</fullName>
    </recommendedName>
    <alternativeName>
        <fullName evidence="5">Acid phosphatase-like protein 2</fullName>
    </alternativeName>
</protein>
<dbReference type="Proteomes" id="UP001372834">
    <property type="component" value="Unassembled WGS sequence"/>
</dbReference>
<sequence length="496" mass="56079">MYKYIGTEESPTFNHLTQESLPPDFPKDVKNDIKMRRIFKVCNPPTEITKGSEGLPEGNHTLEGVIIFLRHGDRGPMSHVRNITSVRCDQDLMQEHSLSVNPLYSAFKTFMKNLSMPGNRPVGAEKFLGSFNDFQLSPPLSKKCQLGQLTPIGLSQILKIGNILKEVYGNRLGIGNSTLSRNNAKLYTTRYRRTVQSAIAFLTAFLSPEDLLKMNLQESYSVSFCFNDCACPAVDKYSHNFAKERTEHFHSHPAVMELVKKAAPIVYDNDIDGTPLFNDPHSLRDAFLTYVCHGAELPCIEAEDEKKYCVHMDQVTGLFAYTEWEAKQYAKSVALKRSSLLRAYGVLKNVVSHMLSIISEKKTKLVLYSGHDMTLQYITTALGLLSETTATAYYASRLILEVYRGSVFDNESHPSAYFFRMVYNGRDLTDHIHFCKSVGHTPENEGIHNSSTSEIPHRKQYATTLCPIEAIIRFLHDDYFSTFNATNFKDACTVHS</sequence>
<evidence type="ECO:0000256" key="2">
    <source>
        <dbReference type="ARBA" id="ARBA00022801"/>
    </source>
</evidence>
<dbReference type="PANTHER" id="PTHR11567:SF110">
    <property type="entry name" value="2-PHOSPHOXYLOSE PHOSPHATASE 1"/>
    <property type="match status" value="1"/>
</dbReference>
<keyword evidence="2" id="KW-0378">Hydrolase</keyword>
<evidence type="ECO:0000256" key="1">
    <source>
        <dbReference type="ARBA" id="ARBA00005375"/>
    </source>
</evidence>
<evidence type="ECO:0000313" key="7">
    <source>
        <dbReference type="Proteomes" id="UP001372834"/>
    </source>
</evidence>
<dbReference type="InterPro" id="IPR029033">
    <property type="entry name" value="His_PPase_superfam"/>
</dbReference>
<dbReference type="EMBL" id="JAWJWE010000011">
    <property type="protein sequence ID" value="KAK6630433.1"/>
    <property type="molecule type" value="Genomic_DNA"/>
</dbReference>
<evidence type="ECO:0000313" key="6">
    <source>
        <dbReference type="EMBL" id="KAK6630433.1"/>
    </source>
</evidence>
<evidence type="ECO:0000256" key="4">
    <source>
        <dbReference type="ARBA" id="ARBA00040357"/>
    </source>
</evidence>
<dbReference type="AlphaFoldDB" id="A0AAN8RXP2"/>
<dbReference type="InterPro" id="IPR000560">
    <property type="entry name" value="His_Pase_clade-2"/>
</dbReference>
<dbReference type="CDD" id="cd07061">
    <property type="entry name" value="HP_HAP_like"/>
    <property type="match status" value="1"/>
</dbReference>
<organism evidence="6 7">
    <name type="scientific">Polyplax serrata</name>
    <name type="common">Common mouse louse</name>
    <dbReference type="NCBI Taxonomy" id="468196"/>
    <lineage>
        <taxon>Eukaryota</taxon>
        <taxon>Metazoa</taxon>
        <taxon>Ecdysozoa</taxon>
        <taxon>Arthropoda</taxon>
        <taxon>Hexapoda</taxon>
        <taxon>Insecta</taxon>
        <taxon>Pterygota</taxon>
        <taxon>Neoptera</taxon>
        <taxon>Paraneoptera</taxon>
        <taxon>Psocodea</taxon>
        <taxon>Troctomorpha</taxon>
        <taxon>Phthiraptera</taxon>
        <taxon>Anoplura</taxon>
        <taxon>Polyplacidae</taxon>
        <taxon>Polyplax</taxon>
    </lineage>
</organism>
<dbReference type="GO" id="GO:0016791">
    <property type="term" value="F:phosphatase activity"/>
    <property type="evidence" value="ECO:0007669"/>
    <property type="project" value="TreeGrafter"/>
</dbReference>
<gene>
    <name evidence="6" type="ORF">RUM43_014778</name>
</gene>
<reference evidence="6 7" key="1">
    <citation type="submission" date="2023-10" db="EMBL/GenBank/DDBJ databases">
        <title>Genomes of two closely related lineages of the louse Polyplax serrata with different host specificities.</title>
        <authorList>
            <person name="Martinu J."/>
            <person name="Tarabai H."/>
            <person name="Stefka J."/>
            <person name="Hypsa V."/>
        </authorList>
    </citation>
    <scope>NUCLEOTIDE SEQUENCE [LARGE SCALE GENOMIC DNA]</scope>
    <source>
        <strain evidence="6">HR10_N</strain>
    </source>
</reference>
<proteinExistence type="inferred from homology"/>
<comment type="similarity">
    <text evidence="1">Belongs to the histidine acid phosphatase family.</text>
</comment>
<dbReference type="InterPro" id="IPR050645">
    <property type="entry name" value="Histidine_acid_phosphatase"/>
</dbReference>
<dbReference type="SUPFAM" id="SSF53254">
    <property type="entry name" value="Phosphoglycerate mutase-like"/>
    <property type="match status" value="1"/>
</dbReference>
<evidence type="ECO:0000256" key="3">
    <source>
        <dbReference type="ARBA" id="ARBA00036311"/>
    </source>
</evidence>
<comment type="catalytic activity">
    <reaction evidence="3">
        <text>3-O-[beta-D-GlcA-(1-&gt;3)-beta-D-Gal-(1-&gt;3)-beta-D-Gal-(1-&gt;4)-beta-D-2-O-P-Xyl]-L-seryl-[protein] + H2O = 3-O-(beta-D-GlcA-(1-&gt;3)-beta-D-Gal-(1-&gt;3)-beta-D-Gal-(1-&gt;4)-beta-D-Xyl)-L-seryl-[protein] + phosphate</text>
        <dbReference type="Rhea" id="RHEA:56512"/>
        <dbReference type="Rhea" id="RHEA-COMP:12573"/>
        <dbReference type="Rhea" id="RHEA-COMP:14559"/>
        <dbReference type="ChEBI" id="CHEBI:15377"/>
        <dbReference type="ChEBI" id="CHEBI:43474"/>
        <dbReference type="ChEBI" id="CHEBI:132093"/>
        <dbReference type="ChEBI" id="CHEBI:140495"/>
    </reaction>
</comment>
<dbReference type="GO" id="GO:0050650">
    <property type="term" value="P:chondroitin sulfate proteoglycan biosynthetic process"/>
    <property type="evidence" value="ECO:0007669"/>
    <property type="project" value="TreeGrafter"/>
</dbReference>
<name>A0AAN8RXP2_POLSC</name>
<dbReference type="GO" id="GO:0006024">
    <property type="term" value="P:glycosaminoglycan biosynthetic process"/>
    <property type="evidence" value="ECO:0007669"/>
    <property type="project" value="TreeGrafter"/>
</dbReference>
<dbReference type="PANTHER" id="PTHR11567">
    <property type="entry name" value="ACID PHOSPHATASE-RELATED"/>
    <property type="match status" value="1"/>
</dbReference>
<comment type="caution">
    <text evidence="6">The sequence shown here is derived from an EMBL/GenBank/DDBJ whole genome shotgun (WGS) entry which is preliminary data.</text>
</comment>